<reference evidence="3" key="1">
    <citation type="journal article" date="2023" name="Mol. Phylogenet. Evol.">
        <title>Genome-scale phylogeny and comparative genomics of the fungal order Sordariales.</title>
        <authorList>
            <person name="Hensen N."/>
            <person name="Bonometti L."/>
            <person name="Westerberg I."/>
            <person name="Brannstrom I.O."/>
            <person name="Guillou S."/>
            <person name="Cros-Aarteil S."/>
            <person name="Calhoun S."/>
            <person name="Haridas S."/>
            <person name="Kuo A."/>
            <person name="Mondo S."/>
            <person name="Pangilinan J."/>
            <person name="Riley R."/>
            <person name="LaButti K."/>
            <person name="Andreopoulos B."/>
            <person name="Lipzen A."/>
            <person name="Chen C."/>
            <person name="Yan M."/>
            <person name="Daum C."/>
            <person name="Ng V."/>
            <person name="Clum A."/>
            <person name="Steindorff A."/>
            <person name="Ohm R.A."/>
            <person name="Martin F."/>
            <person name="Silar P."/>
            <person name="Natvig D.O."/>
            <person name="Lalanne C."/>
            <person name="Gautier V."/>
            <person name="Ament-Velasquez S.L."/>
            <person name="Kruys A."/>
            <person name="Hutchinson M.I."/>
            <person name="Powell A.J."/>
            <person name="Barry K."/>
            <person name="Miller A.N."/>
            <person name="Grigoriev I.V."/>
            <person name="Debuchy R."/>
            <person name="Gladieux P."/>
            <person name="Hiltunen Thoren M."/>
            <person name="Johannesson H."/>
        </authorList>
    </citation>
    <scope>NUCLEOTIDE SEQUENCE</scope>
    <source>
        <strain evidence="3">CBS 232.78</strain>
    </source>
</reference>
<feature type="domain" description="Heterokaryon incompatibility" evidence="2">
    <location>
        <begin position="57"/>
        <end position="248"/>
    </location>
</feature>
<evidence type="ECO:0000259" key="2">
    <source>
        <dbReference type="Pfam" id="PF06985"/>
    </source>
</evidence>
<dbReference type="PANTHER" id="PTHR24148:SF64">
    <property type="entry name" value="HETEROKARYON INCOMPATIBILITY DOMAIN-CONTAINING PROTEIN"/>
    <property type="match status" value="1"/>
</dbReference>
<comment type="caution">
    <text evidence="3">The sequence shown here is derived from an EMBL/GenBank/DDBJ whole genome shotgun (WGS) entry which is preliminary data.</text>
</comment>
<dbReference type="Pfam" id="PF26639">
    <property type="entry name" value="Het-6_barrel"/>
    <property type="match status" value="1"/>
</dbReference>
<dbReference type="InterPro" id="IPR010730">
    <property type="entry name" value="HET"/>
</dbReference>
<reference evidence="3" key="2">
    <citation type="submission" date="2023-06" db="EMBL/GenBank/DDBJ databases">
        <authorList>
            <consortium name="Lawrence Berkeley National Laboratory"/>
            <person name="Haridas S."/>
            <person name="Hensen N."/>
            <person name="Bonometti L."/>
            <person name="Westerberg I."/>
            <person name="Brannstrom I.O."/>
            <person name="Guillou S."/>
            <person name="Cros-Aarteil S."/>
            <person name="Calhoun S."/>
            <person name="Kuo A."/>
            <person name="Mondo S."/>
            <person name="Pangilinan J."/>
            <person name="Riley R."/>
            <person name="LaButti K."/>
            <person name="Andreopoulos B."/>
            <person name="Lipzen A."/>
            <person name="Chen C."/>
            <person name="Yanf M."/>
            <person name="Daum C."/>
            <person name="Ng V."/>
            <person name="Clum A."/>
            <person name="Steindorff A."/>
            <person name="Ohm R."/>
            <person name="Martin F."/>
            <person name="Silar P."/>
            <person name="Natvig D."/>
            <person name="Lalanne C."/>
            <person name="Gautier V."/>
            <person name="Ament-velasquez S.L."/>
            <person name="Kruys A."/>
            <person name="Hutchinson M.I."/>
            <person name="Powell A.J."/>
            <person name="Barry K."/>
            <person name="Miller A.N."/>
            <person name="Grigoriev I.V."/>
            <person name="Debuchy R."/>
            <person name="Gladieux P."/>
            <person name="Thoren M.H."/>
            <person name="Johannesson H."/>
        </authorList>
    </citation>
    <scope>NUCLEOTIDE SEQUENCE</scope>
    <source>
        <strain evidence="3">CBS 232.78</strain>
    </source>
</reference>
<proteinExistence type="predicted"/>
<sequence length="751" mass="84342">MPSTLGLRDMEPEYHYQYSALPLPTSIRLVSIQNTPNENVGFQLSMRVVDLEDFPVYEALSYTWGRPLTVFPSAEARDEALEDDEPLPVLCDGKVLYVRRNLYAYLLQWRRITAIMANNPPADLVEYSASTGLRLPDEMWIDALCISQNDITEKGVQVALMGRIYRQTRKITVWLGPEDVFTRPALEILFRLASTPRHVVRRAREENPTEMAARCKALRLPAWDSGYWWSAFAFLQRAWFRRSWVIQELALAPDAQMQCGLLTFPWSSLANACINLTEIGLGEAMDMWAWFEISGPKLDTPLWDDEGVPIIGHSERLDSDRNLRNSQFSLLHLLDACRGCDSSDPRDKIYAFLDIASFDNDVDGESSMIVADYHLSAVQVYLEAAWKILLSSGGTLEVLSRQSLPVEGESESKVPGLSSWVPDWSTGPFTKRLSGPTGAGEWAACQYRHWTPSQSQPQKGKRLYDQPVLTVQGALVDTVVEVTDVSQSNKSTEPSLATLTDPSGSYGFSITKSGVVAARLPKEYPWTADLQEPGEVLWRTMVADTILGESPAPQEYHAMEGELTEDELAIMRESDMRYYERLGDGIVSLHADWSMDLAPQKQMLARAVYGLLRDHHASESSSGQRMLERPETPVQFDEFGLDAPRKEPTQAYDEEEDGQKTMAATLTSRRERISTGRAIFRTEENYLGNGPRSVLPGDQVWVLEGASTPIVLRPKGDTGRFVLVGEAYVHGIMRGEAFAREGFTMKEIELE</sequence>
<name>A0AAE0NG29_9PEZI</name>
<dbReference type="InterPro" id="IPR052895">
    <property type="entry name" value="HetReg/Transcr_Mod"/>
</dbReference>
<dbReference type="EMBL" id="JAULSW010000005">
    <property type="protein sequence ID" value="KAK3380896.1"/>
    <property type="molecule type" value="Genomic_DNA"/>
</dbReference>
<dbReference type="AlphaFoldDB" id="A0AAE0NG29"/>
<feature type="region of interest" description="Disordered" evidence="1">
    <location>
        <begin position="619"/>
        <end position="643"/>
    </location>
</feature>
<evidence type="ECO:0000313" key="4">
    <source>
        <dbReference type="Proteomes" id="UP001285441"/>
    </source>
</evidence>
<organism evidence="3 4">
    <name type="scientific">Podospora didyma</name>
    <dbReference type="NCBI Taxonomy" id="330526"/>
    <lineage>
        <taxon>Eukaryota</taxon>
        <taxon>Fungi</taxon>
        <taxon>Dikarya</taxon>
        <taxon>Ascomycota</taxon>
        <taxon>Pezizomycotina</taxon>
        <taxon>Sordariomycetes</taxon>
        <taxon>Sordariomycetidae</taxon>
        <taxon>Sordariales</taxon>
        <taxon>Podosporaceae</taxon>
        <taxon>Podospora</taxon>
    </lineage>
</organism>
<dbReference type="PANTHER" id="PTHR24148">
    <property type="entry name" value="ANKYRIN REPEAT DOMAIN-CONTAINING PROTEIN 39 HOMOLOG-RELATED"/>
    <property type="match status" value="1"/>
</dbReference>
<evidence type="ECO:0000256" key="1">
    <source>
        <dbReference type="SAM" id="MobiDB-lite"/>
    </source>
</evidence>
<protein>
    <submittedName>
        <fullName evidence="3">Heterokaryon incompatibility protein-domain-containing protein</fullName>
    </submittedName>
</protein>
<accession>A0AAE0NG29</accession>
<gene>
    <name evidence="3" type="ORF">B0H63DRAFT_396976</name>
</gene>
<dbReference type="Proteomes" id="UP001285441">
    <property type="component" value="Unassembled WGS sequence"/>
</dbReference>
<dbReference type="Pfam" id="PF06985">
    <property type="entry name" value="HET"/>
    <property type="match status" value="1"/>
</dbReference>
<evidence type="ECO:0000313" key="3">
    <source>
        <dbReference type="EMBL" id="KAK3380896.1"/>
    </source>
</evidence>
<keyword evidence="4" id="KW-1185">Reference proteome</keyword>